<gene>
    <name evidence="12" type="ORF">MPOL1434_LOCUS11433</name>
</gene>
<keyword evidence="5" id="KW-0999">Mitochondrion inner membrane</keyword>
<dbReference type="Gene3D" id="2.60.15.10">
    <property type="entry name" value="F0F1 ATP synthase delta/epsilon subunit, N-terminal"/>
    <property type="match status" value="1"/>
</dbReference>
<dbReference type="GO" id="GO:0005743">
    <property type="term" value="C:mitochondrial inner membrane"/>
    <property type="evidence" value="ECO:0007669"/>
    <property type="project" value="UniProtKB-SubCell"/>
</dbReference>
<dbReference type="GO" id="GO:0045259">
    <property type="term" value="C:proton-transporting ATP synthase complex"/>
    <property type="evidence" value="ECO:0007669"/>
    <property type="project" value="InterPro"/>
</dbReference>
<keyword evidence="6" id="KW-0809">Transit peptide</keyword>
<keyword evidence="10" id="KW-0472">Membrane</keyword>
<keyword evidence="3" id="KW-0813">Transport</keyword>
<dbReference type="Pfam" id="PF02823">
    <property type="entry name" value="ATP-synt_DE_N"/>
    <property type="match status" value="1"/>
</dbReference>
<dbReference type="PANTHER" id="PTHR13822:SF7">
    <property type="entry name" value="ATP SYNTHASE SUBUNIT DELTA, MITOCHONDRIAL"/>
    <property type="match status" value="1"/>
</dbReference>
<name>A0A6U0LH08_9STRA</name>
<dbReference type="EMBL" id="HBEJ01019597">
    <property type="protein sequence ID" value="CAD8381233.1"/>
    <property type="molecule type" value="Transcribed_RNA"/>
</dbReference>
<keyword evidence="7" id="KW-0406">Ion transport</keyword>
<organism evidence="12">
    <name type="scientific">Minutocellus polymorphus</name>
    <dbReference type="NCBI Taxonomy" id="265543"/>
    <lineage>
        <taxon>Eukaryota</taxon>
        <taxon>Sar</taxon>
        <taxon>Stramenopiles</taxon>
        <taxon>Ochrophyta</taxon>
        <taxon>Bacillariophyta</taxon>
        <taxon>Mediophyceae</taxon>
        <taxon>Cymatosirophycidae</taxon>
        <taxon>Cymatosirales</taxon>
        <taxon>Cymatosiraceae</taxon>
        <taxon>Minutocellus</taxon>
    </lineage>
</organism>
<evidence type="ECO:0000256" key="10">
    <source>
        <dbReference type="ARBA" id="ARBA00023136"/>
    </source>
</evidence>
<dbReference type="CDD" id="cd12152">
    <property type="entry name" value="F1-ATPase_delta"/>
    <property type="match status" value="1"/>
</dbReference>
<accession>A0A6U0LH08</accession>
<evidence type="ECO:0000256" key="8">
    <source>
        <dbReference type="ARBA" id="ARBA00023078"/>
    </source>
</evidence>
<dbReference type="AlphaFoldDB" id="A0A6U0LH08"/>
<dbReference type="SUPFAM" id="SSF51344">
    <property type="entry name" value="Epsilon subunit of F1F0-ATP synthase N-terminal domain"/>
    <property type="match status" value="1"/>
</dbReference>
<evidence type="ECO:0000259" key="11">
    <source>
        <dbReference type="Pfam" id="PF02823"/>
    </source>
</evidence>
<reference evidence="12" key="1">
    <citation type="submission" date="2021-01" db="EMBL/GenBank/DDBJ databases">
        <authorList>
            <person name="Corre E."/>
            <person name="Pelletier E."/>
            <person name="Niang G."/>
            <person name="Scheremetjew M."/>
            <person name="Finn R."/>
            <person name="Kale V."/>
            <person name="Holt S."/>
            <person name="Cochrane G."/>
            <person name="Meng A."/>
            <person name="Brown T."/>
            <person name="Cohen L."/>
        </authorList>
    </citation>
    <scope>NUCLEOTIDE SEQUENCE</scope>
    <source>
        <strain evidence="12">CCMP3303</strain>
    </source>
</reference>
<dbReference type="InterPro" id="IPR036771">
    <property type="entry name" value="ATPsynth_dsu/esu_N"/>
</dbReference>
<dbReference type="GO" id="GO:0046933">
    <property type="term" value="F:proton-transporting ATP synthase activity, rotational mechanism"/>
    <property type="evidence" value="ECO:0007669"/>
    <property type="project" value="InterPro"/>
</dbReference>
<keyword evidence="4" id="KW-0375">Hydrogen ion transport</keyword>
<keyword evidence="9" id="KW-0496">Mitochondrion</keyword>
<sequence>MLALRRTLPTVSRRVSRCMSTAEASDGSMTLNFSLPHETIYSEAKVSQVIVPGAAGEYGITADHVPIVAQLKPGVLQIMHEGGDPEKYFVAGGFSLTHENSVTDISCPEAVKLDDIDPTAISSNYEAAKSAFSSAEAGSIAAAEAQIDIEVNRAMGAAIGLSLS</sequence>
<evidence type="ECO:0000256" key="2">
    <source>
        <dbReference type="ARBA" id="ARBA00005712"/>
    </source>
</evidence>
<evidence type="ECO:0000256" key="7">
    <source>
        <dbReference type="ARBA" id="ARBA00023065"/>
    </source>
</evidence>
<keyword evidence="8" id="KW-0793">Thylakoid</keyword>
<proteinExistence type="inferred from homology"/>
<dbReference type="NCBIfam" id="TIGR01216">
    <property type="entry name" value="ATP_synt_epsi"/>
    <property type="match status" value="1"/>
</dbReference>
<evidence type="ECO:0000256" key="4">
    <source>
        <dbReference type="ARBA" id="ARBA00022781"/>
    </source>
</evidence>
<dbReference type="PANTHER" id="PTHR13822">
    <property type="entry name" value="ATP SYNTHASE DELTA/EPSILON CHAIN"/>
    <property type="match status" value="1"/>
</dbReference>
<protein>
    <recommendedName>
        <fullName evidence="11">ATP synthase F1 complex delta/epsilon subunit N-terminal domain-containing protein</fullName>
    </recommendedName>
</protein>
<dbReference type="InterPro" id="IPR020546">
    <property type="entry name" value="ATP_synth_F1_dsu/esu_N"/>
</dbReference>
<evidence type="ECO:0000256" key="5">
    <source>
        <dbReference type="ARBA" id="ARBA00022792"/>
    </source>
</evidence>
<comment type="subcellular location">
    <subcellularLocation>
        <location evidence="1">Mitochondrion inner membrane</location>
    </subcellularLocation>
</comment>
<evidence type="ECO:0000256" key="3">
    <source>
        <dbReference type="ARBA" id="ARBA00022448"/>
    </source>
</evidence>
<feature type="domain" description="ATP synthase F1 complex delta/epsilon subunit N-terminal" evidence="11">
    <location>
        <begin position="29"/>
        <end position="103"/>
    </location>
</feature>
<evidence type="ECO:0000256" key="6">
    <source>
        <dbReference type="ARBA" id="ARBA00022946"/>
    </source>
</evidence>
<dbReference type="HAMAP" id="MF_00530">
    <property type="entry name" value="ATP_synth_epsil_bac"/>
    <property type="match status" value="1"/>
</dbReference>
<evidence type="ECO:0000256" key="9">
    <source>
        <dbReference type="ARBA" id="ARBA00023128"/>
    </source>
</evidence>
<evidence type="ECO:0000313" key="12">
    <source>
        <dbReference type="EMBL" id="CAD8381233.1"/>
    </source>
</evidence>
<comment type="similarity">
    <text evidence="2">Belongs to the ATPase epsilon chain family.</text>
</comment>
<dbReference type="InterPro" id="IPR001469">
    <property type="entry name" value="ATP_synth_F1_dsu/esu"/>
</dbReference>
<evidence type="ECO:0000256" key="1">
    <source>
        <dbReference type="ARBA" id="ARBA00004273"/>
    </source>
</evidence>